<proteinExistence type="predicted"/>
<comment type="caution">
    <text evidence="1">The sequence shown here is derived from an EMBL/GenBank/DDBJ whole genome shotgun (WGS) entry which is preliminary data.</text>
</comment>
<dbReference type="InterPro" id="IPR011250">
    <property type="entry name" value="OMP/PagP_B-barrel"/>
</dbReference>
<reference evidence="2" key="1">
    <citation type="journal article" date="2019" name="Int. J. Syst. Evol. Microbiol.">
        <title>The Global Catalogue of Microorganisms (GCM) 10K type strain sequencing project: providing services to taxonomists for standard genome sequencing and annotation.</title>
        <authorList>
            <consortium name="The Broad Institute Genomics Platform"/>
            <consortium name="The Broad Institute Genome Sequencing Center for Infectious Disease"/>
            <person name="Wu L."/>
            <person name="Ma J."/>
        </authorList>
    </citation>
    <scope>NUCLEOTIDE SEQUENCE [LARGE SCALE GENOMIC DNA]</scope>
    <source>
        <strain evidence="2">KCTC 42498</strain>
    </source>
</reference>
<dbReference type="RefSeq" id="WP_377503533.1">
    <property type="nucleotide sequence ID" value="NZ_JBHULU010000004.1"/>
</dbReference>
<organism evidence="1 2">
    <name type="scientific">Pontibacter locisalis</name>
    <dbReference type="NCBI Taxonomy" id="1719035"/>
    <lineage>
        <taxon>Bacteria</taxon>
        <taxon>Pseudomonadati</taxon>
        <taxon>Bacteroidota</taxon>
        <taxon>Cytophagia</taxon>
        <taxon>Cytophagales</taxon>
        <taxon>Hymenobacteraceae</taxon>
        <taxon>Pontibacter</taxon>
    </lineage>
</organism>
<keyword evidence="2" id="KW-1185">Reference proteome</keyword>
<gene>
    <name evidence="1" type="ORF">ACFSRY_04305</name>
</gene>
<accession>A0ABW5II66</accession>
<dbReference type="Proteomes" id="UP001597544">
    <property type="component" value="Unassembled WGS sequence"/>
</dbReference>
<protein>
    <submittedName>
        <fullName evidence="1">Outer membrane beta-barrel protein</fullName>
    </submittedName>
</protein>
<dbReference type="Gene3D" id="2.40.160.20">
    <property type="match status" value="1"/>
</dbReference>
<dbReference type="SUPFAM" id="SSF56925">
    <property type="entry name" value="OMPA-like"/>
    <property type="match status" value="1"/>
</dbReference>
<sequence length="226" mass="25261">MKLTQIIIFLLISISVKALHVDSTHSPISKLYLGISFSSVSHHIYYRTSKAPEHVQSVYFAPLALNLGYQLTDKTRLQAGLAYGGNSDSYDWVNGQTETNHKQTGHAVAIPLTVQHNVLKVWRRFPIYGTATLMPAWGITKYETKEIVNGTTATINKGKVSGVDVFFTAGVGFNYKISNRLEGLAEYVPFRHNLTGENSIFYDWDYGLRGSLKIIKSLKVGVNYKL</sequence>
<dbReference type="EMBL" id="JBHULU010000004">
    <property type="protein sequence ID" value="MFD2513075.1"/>
    <property type="molecule type" value="Genomic_DNA"/>
</dbReference>
<name>A0ABW5II66_9BACT</name>
<evidence type="ECO:0000313" key="1">
    <source>
        <dbReference type="EMBL" id="MFD2513075.1"/>
    </source>
</evidence>
<evidence type="ECO:0000313" key="2">
    <source>
        <dbReference type="Proteomes" id="UP001597544"/>
    </source>
</evidence>